<dbReference type="OrthoDB" id="2319903at2"/>
<feature type="transmembrane region" description="Helical" evidence="2">
    <location>
        <begin position="269"/>
        <end position="286"/>
    </location>
</feature>
<organism evidence="4 5">
    <name type="scientific">Companilactobacillus tucceti DSM 20183</name>
    <dbReference type="NCBI Taxonomy" id="1423811"/>
    <lineage>
        <taxon>Bacteria</taxon>
        <taxon>Bacillati</taxon>
        <taxon>Bacillota</taxon>
        <taxon>Bacilli</taxon>
        <taxon>Lactobacillales</taxon>
        <taxon>Lactobacillaceae</taxon>
        <taxon>Companilactobacillus</taxon>
    </lineage>
</organism>
<keyword evidence="4" id="KW-0645">Protease</keyword>
<sequence>MSYQTKDTFKSIFNIQIFINAFIILGFGIQQKETGYFILAIFNLLGLLIYDSSNRKKLVKFNRFIQIIVQTFIIPLVISYLIRSTIYNWNSGLIYIILIYGIVMYIPYSIVLIGEIKTSIMRLLITPLLFIFNGVSSFDIMTMNTNVANNQLIKVLSNSSFLGALTFSTIILTAMLAWGYNLPKINLLTKNNWKLSVLIFIFSTWFIVWNALSNGSNWLNLLTSYNFSANFTLENVLGGLEAGIAEELTFRFTCLTILISIFKRNTFKNYYAVFFSSLMFGLIHLPNVSSGQSLGNTLIQIIFAFALGTFLSALYLYTNNFLLPVIFHSLMDILVFASSNSQIMIGKVTSGDYLFTIVESLIFISIALLLLRKAHSKNELHFYF</sequence>
<feature type="transmembrane region" description="Helical" evidence="2">
    <location>
        <begin position="12"/>
        <end position="29"/>
    </location>
</feature>
<keyword evidence="4" id="KW-0378">Hydrolase</keyword>
<evidence type="ECO:0000313" key="4">
    <source>
        <dbReference type="EMBL" id="KRK64212.1"/>
    </source>
</evidence>
<dbReference type="Proteomes" id="UP000050929">
    <property type="component" value="Unassembled WGS sequence"/>
</dbReference>
<keyword evidence="2" id="KW-0812">Transmembrane</keyword>
<feature type="transmembrane region" description="Helical" evidence="2">
    <location>
        <begin position="120"/>
        <end position="141"/>
    </location>
</feature>
<evidence type="ECO:0000313" key="5">
    <source>
        <dbReference type="Proteomes" id="UP000050929"/>
    </source>
</evidence>
<keyword evidence="2" id="KW-0472">Membrane</keyword>
<feature type="transmembrane region" description="Helical" evidence="2">
    <location>
        <begin position="321"/>
        <end position="341"/>
    </location>
</feature>
<evidence type="ECO:0000256" key="1">
    <source>
        <dbReference type="ARBA" id="ARBA00009067"/>
    </source>
</evidence>
<dbReference type="PATRIC" id="fig|1423811.3.peg.668"/>
<dbReference type="InterPro" id="IPR003675">
    <property type="entry name" value="Rce1/LyrA-like_dom"/>
</dbReference>
<dbReference type="RefSeq" id="WP_057766369.1">
    <property type="nucleotide sequence ID" value="NZ_AZDG01000015.1"/>
</dbReference>
<keyword evidence="2" id="KW-1133">Transmembrane helix</keyword>
<keyword evidence="5" id="KW-1185">Reference proteome</keyword>
<comment type="similarity">
    <text evidence="1">Belongs to the UPF0177 family.</text>
</comment>
<feature type="transmembrane region" description="Helical" evidence="2">
    <location>
        <begin position="242"/>
        <end position="262"/>
    </location>
</feature>
<dbReference type="GO" id="GO:0006508">
    <property type="term" value="P:proteolysis"/>
    <property type="evidence" value="ECO:0007669"/>
    <property type="project" value="UniProtKB-KW"/>
</dbReference>
<feature type="transmembrane region" description="Helical" evidence="2">
    <location>
        <begin position="298"/>
        <end position="316"/>
    </location>
</feature>
<accession>A0A0R1J7V7</accession>
<dbReference type="EMBL" id="AZDG01000015">
    <property type="protein sequence ID" value="KRK64212.1"/>
    <property type="molecule type" value="Genomic_DNA"/>
</dbReference>
<feature type="transmembrane region" description="Helical" evidence="2">
    <location>
        <begin position="161"/>
        <end position="180"/>
    </location>
</feature>
<gene>
    <name evidence="4" type="ORF">FC72_GL000658</name>
</gene>
<feature type="transmembrane region" description="Helical" evidence="2">
    <location>
        <begin position="35"/>
        <end position="52"/>
    </location>
</feature>
<comment type="caution">
    <text evidence="4">The sequence shown here is derived from an EMBL/GenBank/DDBJ whole genome shotgun (WGS) entry which is preliminary data.</text>
</comment>
<dbReference type="GO" id="GO:0004175">
    <property type="term" value="F:endopeptidase activity"/>
    <property type="evidence" value="ECO:0007669"/>
    <property type="project" value="UniProtKB-ARBA"/>
</dbReference>
<feature type="domain" description="CAAX prenyl protease 2/Lysostaphin resistance protein A-like" evidence="3">
    <location>
        <begin position="235"/>
        <end position="333"/>
    </location>
</feature>
<feature type="transmembrane region" description="Helical" evidence="2">
    <location>
        <begin position="64"/>
        <end position="82"/>
    </location>
</feature>
<name>A0A0R1J7V7_9LACO</name>
<protein>
    <submittedName>
        <fullName evidence="4">CAAX family membrane-bound protease</fullName>
    </submittedName>
</protein>
<evidence type="ECO:0000256" key="2">
    <source>
        <dbReference type="SAM" id="Phobius"/>
    </source>
</evidence>
<feature type="transmembrane region" description="Helical" evidence="2">
    <location>
        <begin position="192"/>
        <end position="212"/>
    </location>
</feature>
<evidence type="ECO:0000259" key="3">
    <source>
        <dbReference type="Pfam" id="PF02517"/>
    </source>
</evidence>
<dbReference type="Pfam" id="PF02517">
    <property type="entry name" value="Rce1-like"/>
    <property type="match status" value="1"/>
</dbReference>
<dbReference type="AlphaFoldDB" id="A0A0R1J7V7"/>
<feature type="transmembrane region" description="Helical" evidence="2">
    <location>
        <begin position="94"/>
        <end position="113"/>
    </location>
</feature>
<feature type="transmembrane region" description="Helical" evidence="2">
    <location>
        <begin position="353"/>
        <end position="371"/>
    </location>
</feature>
<proteinExistence type="inferred from homology"/>
<dbReference type="STRING" id="1423811.FC72_GL000658"/>
<reference evidence="4 5" key="1">
    <citation type="journal article" date="2015" name="Genome Announc.">
        <title>Expanding the biotechnology potential of lactobacilli through comparative genomics of 213 strains and associated genera.</title>
        <authorList>
            <person name="Sun Z."/>
            <person name="Harris H.M."/>
            <person name="McCann A."/>
            <person name="Guo C."/>
            <person name="Argimon S."/>
            <person name="Zhang W."/>
            <person name="Yang X."/>
            <person name="Jeffery I.B."/>
            <person name="Cooney J.C."/>
            <person name="Kagawa T.F."/>
            <person name="Liu W."/>
            <person name="Song Y."/>
            <person name="Salvetti E."/>
            <person name="Wrobel A."/>
            <person name="Rasinkangas P."/>
            <person name="Parkhill J."/>
            <person name="Rea M.C."/>
            <person name="O'Sullivan O."/>
            <person name="Ritari J."/>
            <person name="Douillard F.P."/>
            <person name="Paul Ross R."/>
            <person name="Yang R."/>
            <person name="Briner A.E."/>
            <person name="Felis G.E."/>
            <person name="de Vos W.M."/>
            <person name="Barrangou R."/>
            <person name="Klaenhammer T.R."/>
            <person name="Caufield P.W."/>
            <person name="Cui Y."/>
            <person name="Zhang H."/>
            <person name="O'Toole P.W."/>
        </authorList>
    </citation>
    <scope>NUCLEOTIDE SEQUENCE [LARGE SCALE GENOMIC DNA]</scope>
    <source>
        <strain evidence="4 5">DSM 20183</strain>
    </source>
</reference>
<dbReference type="GO" id="GO:0080120">
    <property type="term" value="P:CAAX-box protein maturation"/>
    <property type="evidence" value="ECO:0007669"/>
    <property type="project" value="UniProtKB-ARBA"/>
</dbReference>